<sequence length="95" mass="11354">MKILFGLDPHLRPVTTDYNDPNSVALMEEHVELAKEYWKVQTELVLMTQKKNKLFKRHLKELKEERKSLELNEQRQMSVGHHQRNSSRNPGVFFH</sequence>
<dbReference type="EMBL" id="OU900101">
    <property type="protein sequence ID" value="CAG9864546.1"/>
    <property type="molecule type" value="Genomic_DNA"/>
</dbReference>
<name>A0A9N9TX82_PHYSR</name>
<organism evidence="2 3">
    <name type="scientific">Phyllotreta striolata</name>
    <name type="common">Striped flea beetle</name>
    <name type="synonym">Crioceris striolata</name>
    <dbReference type="NCBI Taxonomy" id="444603"/>
    <lineage>
        <taxon>Eukaryota</taxon>
        <taxon>Metazoa</taxon>
        <taxon>Ecdysozoa</taxon>
        <taxon>Arthropoda</taxon>
        <taxon>Hexapoda</taxon>
        <taxon>Insecta</taxon>
        <taxon>Pterygota</taxon>
        <taxon>Neoptera</taxon>
        <taxon>Endopterygota</taxon>
        <taxon>Coleoptera</taxon>
        <taxon>Polyphaga</taxon>
        <taxon>Cucujiformia</taxon>
        <taxon>Chrysomeloidea</taxon>
        <taxon>Chrysomelidae</taxon>
        <taxon>Galerucinae</taxon>
        <taxon>Alticini</taxon>
        <taxon>Phyllotreta</taxon>
    </lineage>
</organism>
<evidence type="ECO:0000313" key="3">
    <source>
        <dbReference type="Proteomes" id="UP001153712"/>
    </source>
</evidence>
<protein>
    <submittedName>
        <fullName evidence="2">Uncharacterized protein</fullName>
    </submittedName>
</protein>
<accession>A0A9N9TX82</accession>
<dbReference type="AlphaFoldDB" id="A0A9N9TX82"/>
<proteinExistence type="predicted"/>
<reference evidence="2" key="1">
    <citation type="submission" date="2022-01" db="EMBL/GenBank/DDBJ databases">
        <authorList>
            <person name="King R."/>
        </authorList>
    </citation>
    <scope>NUCLEOTIDE SEQUENCE</scope>
</reference>
<dbReference type="OrthoDB" id="8866809at2759"/>
<evidence type="ECO:0000256" key="1">
    <source>
        <dbReference type="SAM" id="MobiDB-lite"/>
    </source>
</evidence>
<keyword evidence="3" id="KW-1185">Reference proteome</keyword>
<gene>
    <name evidence="2" type="ORF">PHYEVI_LOCUS10800</name>
</gene>
<dbReference type="Proteomes" id="UP001153712">
    <property type="component" value="Chromosome 8"/>
</dbReference>
<feature type="region of interest" description="Disordered" evidence="1">
    <location>
        <begin position="67"/>
        <end position="95"/>
    </location>
</feature>
<evidence type="ECO:0000313" key="2">
    <source>
        <dbReference type="EMBL" id="CAG9864546.1"/>
    </source>
</evidence>